<dbReference type="EMBL" id="ML994240">
    <property type="protein sequence ID" value="KAF2197395.1"/>
    <property type="molecule type" value="Genomic_DNA"/>
</dbReference>
<evidence type="ECO:0000313" key="2">
    <source>
        <dbReference type="Proteomes" id="UP000799536"/>
    </source>
</evidence>
<dbReference type="OrthoDB" id="3554680at2759"/>
<keyword evidence="2" id="KW-1185">Reference proteome</keyword>
<dbReference type="Proteomes" id="UP000799536">
    <property type="component" value="Unassembled WGS sequence"/>
</dbReference>
<name>A0A9P4JDT6_9PLEO</name>
<organism evidence="1 2">
    <name type="scientific">Delitschia confertaspora ATCC 74209</name>
    <dbReference type="NCBI Taxonomy" id="1513339"/>
    <lineage>
        <taxon>Eukaryota</taxon>
        <taxon>Fungi</taxon>
        <taxon>Dikarya</taxon>
        <taxon>Ascomycota</taxon>
        <taxon>Pezizomycotina</taxon>
        <taxon>Dothideomycetes</taxon>
        <taxon>Pleosporomycetidae</taxon>
        <taxon>Pleosporales</taxon>
        <taxon>Delitschiaceae</taxon>
        <taxon>Delitschia</taxon>
    </lineage>
</organism>
<sequence>MLQPTMASWKIRPEQSSHVTEYASFFDSRKFFAVDDSGSTAGAVMRRQREFVETIHRQGPNQLDSVSLWGSDCDFPTTDMFSARWQSGHRGTQPVTILQHKKALSNILESDVWFLLTDGEIEDRDVEELSNLASTTGIANVPVVFVITATRGDTPEKTNISVIVSFFASSQDALLLFKETCSRRLRVIAAKGCFAPLEGSTTGIDLSSWEKMPVFDDEKALGKQIQFLGIQVSKSYCREKLGLGVTLGAEWDKSHDQPTLVNPDLLIKAGKLPLEEMERVFAEEAFHNLALAFKTRRCIPQLRVFILEQKIEQFVPKLEDVSGAAVIIQRIGDPGMPKEERESLQAKLREAHAKNREHYRATVSAFAGSGEEEAARKRNQLADTALRVLSEIEASGFTAHILSRRSNRARRADVVTGTAISITELNLEGPAFKAFCLVCCGEEEIMSIALKKLDVSHSSDNTTDFALNNPLAAGVKDFNVESVSSQNICFQCALHGLVGKSIYQEELSAIIPAIEYEGGNKSYIQEQLYLALTAGLRTGAAGVAQIFMAILDRRMGELDIMPLAGTGIRDETSQRKRTFEWMLEQLLAKTMTRETFSEVGEWVTFPTALKWVAREFEGNGLASYAITYPSAGYMELLSLGQRVEAFTQDQISWMNVSKVLYSLTAAYLSEFLDKGGHNRAWQQRYLELVYSQFNAELVPKDLGGKESILANSEEFWTSLSTWIPNYLLTNLNDTTKHNLVAKIQLLLFWLIHTQRSHVTAQNFFKRLAENEPVAFAVLNPVLSVPNSVLHSTLLSPFLQQDTPFIDPASAHLHIPAIIPFTTPFGPSVLHCGAPECNASFFPSSSQLNGEDFNPDSPKHIEIVRQARRQHLIPAFGVKNAFERSGTGLPEPIIQTKPPSSGHINLHVEIAHVWSELPRDSRRAVFRGELREEFARRVRERVCKSRRGNVYDADVEKMVGDVLLSFFGAL</sequence>
<protein>
    <submittedName>
        <fullName evidence="1">Uncharacterized protein</fullName>
    </submittedName>
</protein>
<reference evidence="1" key="1">
    <citation type="journal article" date="2020" name="Stud. Mycol.">
        <title>101 Dothideomycetes genomes: a test case for predicting lifestyles and emergence of pathogens.</title>
        <authorList>
            <person name="Haridas S."/>
            <person name="Albert R."/>
            <person name="Binder M."/>
            <person name="Bloem J."/>
            <person name="Labutti K."/>
            <person name="Salamov A."/>
            <person name="Andreopoulos B."/>
            <person name="Baker S."/>
            <person name="Barry K."/>
            <person name="Bills G."/>
            <person name="Bluhm B."/>
            <person name="Cannon C."/>
            <person name="Castanera R."/>
            <person name="Culley D."/>
            <person name="Daum C."/>
            <person name="Ezra D."/>
            <person name="Gonzalez J."/>
            <person name="Henrissat B."/>
            <person name="Kuo A."/>
            <person name="Liang C."/>
            <person name="Lipzen A."/>
            <person name="Lutzoni F."/>
            <person name="Magnuson J."/>
            <person name="Mondo S."/>
            <person name="Nolan M."/>
            <person name="Ohm R."/>
            <person name="Pangilinan J."/>
            <person name="Park H.-J."/>
            <person name="Ramirez L."/>
            <person name="Alfaro M."/>
            <person name="Sun H."/>
            <person name="Tritt A."/>
            <person name="Yoshinaga Y."/>
            <person name="Zwiers L.-H."/>
            <person name="Turgeon B."/>
            <person name="Goodwin S."/>
            <person name="Spatafora J."/>
            <person name="Crous P."/>
            <person name="Grigoriev I."/>
        </authorList>
    </citation>
    <scope>NUCLEOTIDE SEQUENCE</scope>
    <source>
        <strain evidence="1">ATCC 74209</strain>
    </source>
</reference>
<accession>A0A9P4JDT6</accession>
<gene>
    <name evidence="1" type="ORF">GQ43DRAFT_403159</name>
</gene>
<feature type="non-terminal residue" evidence="1">
    <location>
        <position position="969"/>
    </location>
</feature>
<evidence type="ECO:0000313" key="1">
    <source>
        <dbReference type="EMBL" id="KAF2197395.1"/>
    </source>
</evidence>
<dbReference type="AlphaFoldDB" id="A0A9P4JDT6"/>
<comment type="caution">
    <text evidence="1">The sequence shown here is derived from an EMBL/GenBank/DDBJ whole genome shotgun (WGS) entry which is preliminary data.</text>
</comment>
<proteinExistence type="predicted"/>